<comment type="caution">
    <text evidence="2">The sequence shown here is derived from an EMBL/GenBank/DDBJ whole genome shotgun (WGS) entry which is preliminary data.</text>
</comment>
<dbReference type="Proteomes" id="UP000295399">
    <property type="component" value="Unassembled WGS sequence"/>
</dbReference>
<dbReference type="AlphaFoldDB" id="A0A4V2SPT4"/>
<feature type="chain" id="PRO_5020855763" evidence="1">
    <location>
        <begin position="39"/>
        <end position="259"/>
    </location>
</feature>
<name>A0A4V2SPT4_RHOSA</name>
<keyword evidence="1" id="KW-0732">Signal</keyword>
<dbReference type="RefSeq" id="WP_132707962.1">
    <property type="nucleotide sequence ID" value="NZ_JACIGF010000003.1"/>
</dbReference>
<gene>
    <name evidence="2" type="ORF">EV659_103317</name>
</gene>
<accession>A0A4V2SPT4</accession>
<evidence type="ECO:0000313" key="3">
    <source>
        <dbReference type="Proteomes" id="UP000295399"/>
    </source>
</evidence>
<keyword evidence="3" id="KW-1185">Reference proteome</keyword>
<feature type="signal peptide" evidence="1">
    <location>
        <begin position="1"/>
        <end position="38"/>
    </location>
</feature>
<organism evidence="2 3">
    <name type="scientific">Rhodothalassium salexigens DSM 2132</name>
    <dbReference type="NCBI Taxonomy" id="1188247"/>
    <lineage>
        <taxon>Bacteria</taxon>
        <taxon>Pseudomonadati</taxon>
        <taxon>Pseudomonadota</taxon>
        <taxon>Alphaproteobacteria</taxon>
        <taxon>Rhodothalassiales</taxon>
        <taxon>Rhodothalassiaceae</taxon>
        <taxon>Rhodothalassium</taxon>
    </lineage>
</organism>
<evidence type="ECO:0000313" key="2">
    <source>
        <dbReference type="EMBL" id="TCP36426.1"/>
    </source>
</evidence>
<evidence type="ECO:0000256" key="1">
    <source>
        <dbReference type="SAM" id="SignalP"/>
    </source>
</evidence>
<dbReference type="OrthoDB" id="8480292at2"/>
<reference evidence="2 3" key="1">
    <citation type="submission" date="2019-03" db="EMBL/GenBank/DDBJ databases">
        <title>Genomic Encyclopedia of Type Strains, Phase IV (KMG-IV): sequencing the most valuable type-strain genomes for metagenomic binning, comparative biology and taxonomic classification.</title>
        <authorList>
            <person name="Goeker M."/>
        </authorList>
    </citation>
    <scope>NUCLEOTIDE SEQUENCE [LARGE SCALE GENOMIC DNA]</scope>
    <source>
        <strain evidence="2 3">DSM 2132</strain>
    </source>
</reference>
<dbReference type="EMBL" id="SLXO01000003">
    <property type="protein sequence ID" value="TCP36426.1"/>
    <property type="molecule type" value="Genomic_DNA"/>
</dbReference>
<sequence length="259" mass="26972">MTDRATGPRRAASTGATVIARALSVSLFATLVAAGAPAAAQDRWTVLGDLAAMSDRDERGLSLSDRGATGVAALEAARTLTGRAGELFMGVQGGYVRDLDGRNAQVSGYAGWARRLGGAYDLSVTVYADSFHGEGSSRAYVDTRVSVARDIGLVYVRGGLSLAPDGRWSDPDGLVAYPFAELQVPVPRLPWLTVLAGGGYSAVKGDDGGRTGRGDWFAGFAASRGPAELSLRYVDTSGAQGPRGRLGRARAVAALRLYF</sequence>
<dbReference type="InParanoid" id="A0A4V2SPT4"/>
<proteinExistence type="predicted"/>
<protein>
    <submittedName>
        <fullName evidence="2">Uncharacterized protein</fullName>
    </submittedName>
</protein>